<feature type="compositionally biased region" description="Polar residues" evidence="1">
    <location>
        <begin position="12"/>
        <end position="28"/>
    </location>
</feature>
<feature type="compositionally biased region" description="Basic residues" evidence="1">
    <location>
        <begin position="1"/>
        <end position="11"/>
    </location>
</feature>
<organism evidence="2 3">
    <name type="scientific">Gymnopus androsaceus JB14</name>
    <dbReference type="NCBI Taxonomy" id="1447944"/>
    <lineage>
        <taxon>Eukaryota</taxon>
        <taxon>Fungi</taxon>
        <taxon>Dikarya</taxon>
        <taxon>Basidiomycota</taxon>
        <taxon>Agaricomycotina</taxon>
        <taxon>Agaricomycetes</taxon>
        <taxon>Agaricomycetidae</taxon>
        <taxon>Agaricales</taxon>
        <taxon>Marasmiineae</taxon>
        <taxon>Omphalotaceae</taxon>
        <taxon>Gymnopus</taxon>
    </lineage>
</organism>
<evidence type="ECO:0000256" key="1">
    <source>
        <dbReference type="SAM" id="MobiDB-lite"/>
    </source>
</evidence>
<evidence type="ECO:0000313" key="3">
    <source>
        <dbReference type="Proteomes" id="UP000799118"/>
    </source>
</evidence>
<dbReference type="AlphaFoldDB" id="A0A6A4GML8"/>
<feature type="compositionally biased region" description="Polar residues" evidence="1">
    <location>
        <begin position="46"/>
        <end position="66"/>
    </location>
</feature>
<dbReference type="Proteomes" id="UP000799118">
    <property type="component" value="Unassembled WGS sequence"/>
</dbReference>
<name>A0A6A4GML8_9AGAR</name>
<protein>
    <submittedName>
        <fullName evidence="2">Uncharacterized protein</fullName>
    </submittedName>
</protein>
<feature type="compositionally biased region" description="Acidic residues" evidence="1">
    <location>
        <begin position="120"/>
        <end position="137"/>
    </location>
</feature>
<proteinExistence type="predicted"/>
<sequence length="137" mass="15041">MSISQKLKKPSKQLNTQTIKPNLPNSCLQKHDAENSSQPPRKHMSDGNSLQPSKKLKMQSSETTTVAGKAATESVQLTNYMSTLIHAAPTPIPQKTELNDAEMSFLEDVSEGSSQKDNEEPVLDDDDNESVENGEEN</sequence>
<reference evidence="2" key="1">
    <citation type="journal article" date="2019" name="Environ. Microbiol.">
        <title>Fungal ecological strategies reflected in gene transcription - a case study of two litter decomposers.</title>
        <authorList>
            <person name="Barbi F."/>
            <person name="Kohler A."/>
            <person name="Barry K."/>
            <person name="Baskaran P."/>
            <person name="Daum C."/>
            <person name="Fauchery L."/>
            <person name="Ihrmark K."/>
            <person name="Kuo A."/>
            <person name="LaButti K."/>
            <person name="Lipzen A."/>
            <person name="Morin E."/>
            <person name="Grigoriev I.V."/>
            <person name="Henrissat B."/>
            <person name="Lindahl B."/>
            <person name="Martin F."/>
        </authorList>
    </citation>
    <scope>NUCLEOTIDE SEQUENCE</scope>
    <source>
        <strain evidence="2">JB14</strain>
    </source>
</reference>
<feature type="region of interest" description="Disordered" evidence="1">
    <location>
        <begin position="1"/>
        <end position="73"/>
    </location>
</feature>
<gene>
    <name evidence="2" type="ORF">BT96DRAFT_1005950</name>
</gene>
<accession>A0A6A4GML8</accession>
<evidence type="ECO:0000313" key="2">
    <source>
        <dbReference type="EMBL" id="KAE9386563.1"/>
    </source>
</evidence>
<keyword evidence="3" id="KW-1185">Reference proteome</keyword>
<feature type="region of interest" description="Disordered" evidence="1">
    <location>
        <begin position="90"/>
        <end position="137"/>
    </location>
</feature>
<dbReference type="EMBL" id="ML769867">
    <property type="protein sequence ID" value="KAE9386563.1"/>
    <property type="molecule type" value="Genomic_DNA"/>
</dbReference>